<protein>
    <submittedName>
        <fullName evidence="1">Uncharacterized protein</fullName>
    </submittedName>
</protein>
<evidence type="ECO:0000313" key="1">
    <source>
        <dbReference type="EMBL" id="AQS22489.1"/>
    </source>
</evidence>
<geneLocation type="plasmid" evidence="1">
    <name>pCBMA213_2</name>
</geneLocation>
<dbReference type="RefSeq" id="WP_155909814.1">
    <property type="nucleotide sequence ID" value="NZ_KY349138.1"/>
</dbReference>
<keyword evidence="1" id="KW-0614">Plasmid</keyword>
<name>A0A1S6GKU2_9MYCO</name>
<dbReference type="EMBL" id="KY349138">
    <property type="protein sequence ID" value="AQS22489.1"/>
    <property type="molecule type" value="Genomic_DNA"/>
</dbReference>
<organism evidence="1">
    <name type="scientific">Mycolicibacterium sp. CBMA 213</name>
    <dbReference type="NCBI Taxonomy" id="1968788"/>
    <lineage>
        <taxon>Bacteria</taxon>
        <taxon>Bacillati</taxon>
        <taxon>Actinomycetota</taxon>
        <taxon>Actinomycetes</taxon>
        <taxon>Mycobacteriales</taxon>
        <taxon>Mycobacteriaceae</taxon>
        <taxon>Mycolicibacterium</taxon>
    </lineage>
</organism>
<accession>A0A1S6GKU2</accession>
<dbReference type="AlphaFoldDB" id="A0A1S6GKU2"/>
<sequence>MTNHIADFTRIDPVVSIVCHGEAGYPYRADCQCGHRTEKAATEEATRALAEAHRDYDHHGHAVITTDASVPTIPDISEGMFDHCLTMAQAQAEWAALRAGIPQWHDGGKTRGRLARIANLRWDALRAAGQAAAK</sequence>
<gene>
    <name evidence="1" type="ORF">pCBMA213_2_00125</name>
</gene>
<proteinExistence type="predicted"/>
<reference evidence="1" key="1">
    <citation type="submission" date="2016-12" db="EMBL/GenBank/DDBJ databases">
        <title>Complete plasmid sequence carrying type IV-like and type VII secretion systems from an atypical mycobacteria strain.</title>
        <authorList>
            <person name="Morgado S."/>
            <person name="Marin M."/>
            <person name="Fonseca E."/>
            <person name="Freitas F."/>
            <person name="Vicente A.C."/>
        </authorList>
    </citation>
    <scope>NUCLEOTIDE SEQUENCE</scope>
    <source>
        <strain evidence="1">CBMA 213</strain>
        <plasmid evidence="1">pCBMA213_2</plasmid>
    </source>
</reference>